<feature type="binding site" evidence="4">
    <location>
        <position position="23"/>
    </location>
    <ligand>
        <name>tRNA</name>
        <dbReference type="ChEBI" id="CHEBI:17843"/>
    </ligand>
</feature>
<dbReference type="CDD" id="cd00462">
    <property type="entry name" value="PTH"/>
    <property type="match status" value="1"/>
</dbReference>
<dbReference type="HAMAP" id="MF_00083">
    <property type="entry name" value="Pept_tRNA_hydro_bact"/>
    <property type="match status" value="1"/>
</dbReference>
<organism evidence="5 6">
    <name type="scientific">Corynebacterium suicordis DSM 45110</name>
    <dbReference type="NCBI Taxonomy" id="1121369"/>
    <lineage>
        <taxon>Bacteria</taxon>
        <taxon>Bacillati</taxon>
        <taxon>Actinomycetota</taxon>
        <taxon>Actinomycetes</taxon>
        <taxon>Mycobacteriales</taxon>
        <taxon>Corynebacteriaceae</taxon>
        <taxon>Corynebacterium</taxon>
    </lineage>
</organism>
<evidence type="ECO:0000256" key="1">
    <source>
        <dbReference type="ARBA" id="ARBA00022555"/>
    </source>
</evidence>
<comment type="function">
    <text evidence="4">Hydrolyzes ribosome-free peptidyl-tRNAs (with 1 or more amino acids incorporated), which drop off the ribosome during protein synthesis, or as a result of ribosome stalling.</text>
</comment>
<evidence type="ECO:0000256" key="4">
    <source>
        <dbReference type="HAMAP-Rule" id="MF_00083"/>
    </source>
</evidence>
<dbReference type="GO" id="GO:0004045">
    <property type="term" value="F:peptidyl-tRNA hydrolase activity"/>
    <property type="evidence" value="ECO:0007669"/>
    <property type="project" value="UniProtKB-EC"/>
</dbReference>
<dbReference type="NCBIfam" id="TIGR00447">
    <property type="entry name" value="pth"/>
    <property type="match status" value="1"/>
</dbReference>
<keyword evidence="6" id="KW-1185">Reference proteome</keyword>
<dbReference type="EC" id="3.1.1.29" evidence="4"/>
<dbReference type="Pfam" id="PF01195">
    <property type="entry name" value="Pept_tRNA_hydro"/>
    <property type="match status" value="1"/>
</dbReference>
<dbReference type="InterPro" id="IPR036416">
    <property type="entry name" value="Pept_tRNA_hydro_sf"/>
</dbReference>
<keyword evidence="3 4" id="KW-0694">RNA-binding</keyword>
<sequence length="196" mass="20824">MPTFPAGVTPWLVIGLGNPGAEYEATPHNVGYMAIDALLVRTGSHLAPLKGLHAHAAATELAGKPVLLVRSTTFMNESGIAVKDIAEHYSISLDQVIVVHDELDLPLGKVRVKQGGNENGHNGLKSTTEYMGSRDYVRVRMGISRPPQGVTVIDHVLGPIEAGPELDSMIDVAADAVTEIVNNGLAAAQQKIHSRK</sequence>
<comment type="subcellular location">
    <subcellularLocation>
        <location evidence="4">Cytoplasm</location>
    </subcellularLocation>
</comment>
<comment type="function">
    <text evidence="4">Catalyzes the release of premature peptidyl moieties from peptidyl-tRNA molecules trapped in stalled 50S ribosomal subunits, and thus maintains levels of free tRNAs and 50S ribosomes.</text>
</comment>
<keyword evidence="1 4" id="KW-0820">tRNA-binding</keyword>
<evidence type="ECO:0000256" key="3">
    <source>
        <dbReference type="ARBA" id="ARBA00022884"/>
    </source>
</evidence>
<keyword evidence="4" id="KW-0963">Cytoplasm</keyword>
<name>A0ABR9ZI58_9CORY</name>
<proteinExistence type="inferred from homology"/>
<dbReference type="PANTHER" id="PTHR17224:SF1">
    <property type="entry name" value="PEPTIDYL-TRNA HYDROLASE"/>
    <property type="match status" value="1"/>
</dbReference>
<reference evidence="5 6" key="1">
    <citation type="submission" date="2020-10" db="EMBL/GenBank/DDBJ databases">
        <title>Novel species in genus Corynebacterium.</title>
        <authorList>
            <person name="Zhang G."/>
        </authorList>
    </citation>
    <scope>NUCLEOTIDE SEQUENCE [LARGE SCALE GENOMIC DNA]</scope>
    <source>
        <strain evidence="5 6">DSM 45110</strain>
    </source>
</reference>
<feature type="binding site" evidence="4">
    <location>
        <position position="76"/>
    </location>
    <ligand>
        <name>tRNA</name>
        <dbReference type="ChEBI" id="CHEBI:17843"/>
    </ligand>
</feature>
<feature type="active site" description="Proton acceptor" evidence="4">
    <location>
        <position position="28"/>
    </location>
</feature>
<feature type="binding site" evidence="4">
    <location>
        <position position="74"/>
    </location>
    <ligand>
        <name>tRNA</name>
        <dbReference type="ChEBI" id="CHEBI:17843"/>
    </ligand>
</feature>
<evidence type="ECO:0000313" key="5">
    <source>
        <dbReference type="EMBL" id="MBF4553126.1"/>
    </source>
</evidence>
<feature type="binding site" evidence="4">
    <location>
        <position position="122"/>
    </location>
    <ligand>
        <name>tRNA</name>
        <dbReference type="ChEBI" id="CHEBI:17843"/>
    </ligand>
</feature>
<protein>
    <recommendedName>
        <fullName evidence="4">Peptidyl-tRNA hydrolase</fullName>
        <shortName evidence="4">Pth</shortName>
        <ecNumber evidence="4">3.1.1.29</ecNumber>
    </recommendedName>
</protein>
<dbReference type="PANTHER" id="PTHR17224">
    <property type="entry name" value="PEPTIDYL-TRNA HYDROLASE"/>
    <property type="match status" value="1"/>
</dbReference>
<gene>
    <name evidence="4" type="primary">pth</name>
    <name evidence="5" type="ORF">IRY30_03380</name>
</gene>
<dbReference type="SUPFAM" id="SSF53178">
    <property type="entry name" value="Peptidyl-tRNA hydrolase-like"/>
    <property type="match status" value="1"/>
</dbReference>
<accession>A0ABR9ZI58</accession>
<evidence type="ECO:0000256" key="2">
    <source>
        <dbReference type="ARBA" id="ARBA00022801"/>
    </source>
</evidence>
<feature type="site" description="Stabilizes the basic form of H active site to accept a proton" evidence="4">
    <location>
        <position position="101"/>
    </location>
</feature>
<comment type="caution">
    <text evidence="5">The sequence shown here is derived from an EMBL/GenBank/DDBJ whole genome shotgun (WGS) entry which is preliminary data.</text>
</comment>
<dbReference type="EMBL" id="JADKMY010000001">
    <property type="protein sequence ID" value="MBF4553126.1"/>
    <property type="molecule type" value="Genomic_DNA"/>
</dbReference>
<comment type="similarity">
    <text evidence="4">Belongs to the PTH family.</text>
</comment>
<comment type="subunit">
    <text evidence="4">Monomer.</text>
</comment>
<keyword evidence="2 4" id="KW-0378">Hydrolase</keyword>
<dbReference type="Gene3D" id="3.40.50.1470">
    <property type="entry name" value="Peptidyl-tRNA hydrolase"/>
    <property type="match status" value="1"/>
</dbReference>
<dbReference type="Proteomes" id="UP000635902">
    <property type="component" value="Unassembled WGS sequence"/>
</dbReference>
<comment type="catalytic activity">
    <reaction evidence="4">
        <text>an N-acyl-L-alpha-aminoacyl-tRNA + H2O = an N-acyl-L-amino acid + a tRNA + H(+)</text>
        <dbReference type="Rhea" id="RHEA:54448"/>
        <dbReference type="Rhea" id="RHEA-COMP:10123"/>
        <dbReference type="Rhea" id="RHEA-COMP:13883"/>
        <dbReference type="ChEBI" id="CHEBI:15377"/>
        <dbReference type="ChEBI" id="CHEBI:15378"/>
        <dbReference type="ChEBI" id="CHEBI:59874"/>
        <dbReference type="ChEBI" id="CHEBI:78442"/>
        <dbReference type="ChEBI" id="CHEBI:138191"/>
        <dbReference type="EC" id="3.1.1.29"/>
    </reaction>
</comment>
<dbReference type="InterPro" id="IPR001328">
    <property type="entry name" value="Pept_tRNA_hydro"/>
</dbReference>
<evidence type="ECO:0000313" key="6">
    <source>
        <dbReference type="Proteomes" id="UP000635902"/>
    </source>
</evidence>
<feature type="site" description="Discriminates between blocked and unblocked aminoacyl-tRNA" evidence="4">
    <location>
        <position position="18"/>
    </location>
</feature>